<accession>A0A0M6XPM5</accession>
<organism evidence="1 2">
    <name type="scientific">Jannaschia rubra</name>
    <dbReference type="NCBI Taxonomy" id="282197"/>
    <lineage>
        <taxon>Bacteria</taxon>
        <taxon>Pseudomonadati</taxon>
        <taxon>Pseudomonadota</taxon>
        <taxon>Alphaproteobacteria</taxon>
        <taxon>Rhodobacterales</taxon>
        <taxon>Roseobacteraceae</taxon>
        <taxon>Jannaschia</taxon>
    </lineage>
</organism>
<reference evidence="1 2" key="1">
    <citation type="submission" date="2015-07" db="EMBL/GenBank/DDBJ databases">
        <authorList>
            <person name="Noorani M."/>
        </authorList>
    </citation>
    <scope>NUCLEOTIDE SEQUENCE [LARGE SCALE GENOMIC DNA]</scope>
    <source>
        <strain evidence="1 2">CECT 5088</strain>
    </source>
</reference>
<dbReference type="AlphaFoldDB" id="A0A0M6XPM5"/>
<dbReference type="Proteomes" id="UP000048908">
    <property type="component" value="Unassembled WGS sequence"/>
</dbReference>
<evidence type="ECO:0000313" key="2">
    <source>
        <dbReference type="Proteomes" id="UP000048908"/>
    </source>
</evidence>
<sequence length="329" mass="35223">MAGGDDDAAGGEGLLYRGRKALGVTRRADHGMLQEDLRRRQRLAHDPMGLRAVERDAVRDAEPPGFCSRALQQGAVADEAKAGVGQVGRGGGEGAQRRQRRLLLDHAPDGDAGPRHFFARPEASRVDAGRNDVGVGVRQVLGSKLVDEKLADGDDAGELRDQGPVAAQAARLCQFFSGVPAAEVGETGDAQSLGRRNDFGHPAAHFRQDHFDFFIQKEAPQRSFAGSERHVTGAVDAQVPKPLRQRQQQRQAARPCRADVEDRLVVRVLTARCVRRDDAGVPAKEPFDVPIHEGLPGHRVRADEEGGSGVGHGGVLGHLHAGAARARAI</sequence>
<keyword evidence="2" id="KW-1185">Reference proteome</keyword>
<dbReference type="EMBL" id="CXPG01000017">
    <property type="protein sequence ID" value="CTQ33100.1"/>
    <property type="molecule type" value="Genomic_DNA"/>
</dbReference>
<name>A0A0M6XPM5_9RHOB</name>
<gene>
    <name evidence="1" type="ORF">JAN5088_01880</name>
</gene>
<evidence type="ECO:0000313" key="1">
    <source>
        <dbReference type="EMBL" id="CTQ33100.1"/>
    </source>
</evidence>
<proteinExistence type="predicted"/>
<protein>
    <submittedName>
        <fullName evidence="1">Uncharacterized protein</fullName>
    </submittedName>
</protein>